<feature type="transmembrane region" description="Helical" evidence="1">
    <location>
        <begin position="193"/>
        <end position="213"/>
    </location>
</feature>
<protein>
    <submittedName>
        <fullName evidence="3">DUF5009 domain-containing protein</fullName>
    </submittedName>
</protein>
<feature type="transmembrane region" description="Helical" evidence="1">
    <location>
        <begin position="375"/>
        <end position="397"/>
    </location>
</feature>
<dbReference type="EMBL" id="JACEZU010000005">
    <property type="protein sequence ID" value="MBA5687611.1"/>
    <property type="molecule type" value="Genomic_DNA"/>
</dbReference>
<dbReference type="Proteomes" id="UP000573499">
    <property type="component" value="Unassembled WGS sequence"/>
</dbReference>
<feature type="transmembrane region" description="Helical" evidence="1">
    <location>
        <begin position="162"/>
        <end position="181"/>
    </location>
</feature>
<dbReference type="PANTHER" id="PTHR31061:SF24">
    <property type="entry name" value="LD22376P"/>
    <property type="match status" value="1"/>
</dbReference>
<evidence type="ECO:0000313" key="3">
    <source>
        <dbReference type="EMBL" id="MBA5687611.1"/>
    </source>
</evidence>
<organism evidence="3 4">
    <name type="scientific">Rugamonas apoptosis</name>
    <dbReference type="NCBI Taxonomy" id="2758570"/>
    <lineage>
        <taxon>Bacteria</taxon>
        <taxon>Pseudomonadati</taxon>
        <taxon>Pseudomonadota</taxon>
        <taxon>Betaproteobacteria</taxon>
        <taxon>Burkholderiales</taxon>
        <taxon>Oxalobacteraceae</taxon>
        <taxon>Telluria group</taxon>
        <taxon>Rugamonas</taxon>
    </lineage>
</organism>
<accession>A0A7W2F9G1</accession>
<feature type="transmembrane region" description="Helical" evidence="1">
    <location>
        <begin position="105"/>
        <end position="123"/>
    </location>
</feature>
<reference evidence="3 4" key="1">
    <citation type="submission" date="2020-07" db="EMBL/GenBank/DDBJ databases">
        <title>Novel species isolated from subtropical streams in China.</title>
        <authorList>
            <person name="Lu H."/>
        </authorList>
    </citation>
    <scope>NUCLEOTIDE SEQUENCE [LARGE SCALE GENOMIC DNA]</scope>
    <source>
        <strain evidence="3 4">LX47W</strain>
    </source>
</reference>
<dbReference type="InterPro" id="IPR032176">
    <property type="entry name" value="DUF5009"/>
</dbReference>
<sequence length="406" mass="43450">MPSAATQRQSGPQEITFPVQAPPQRVLALDAFRGVTILLMIFVNALAGVRGVPAWLEHAPLGMDGMTVADVVFPAFLFIVGMSIPIATARRLAVGDTSWQLAQHIVGRTAGLLVLGVFMVNAESGFNEAVMGMSIHVWSLLFYGSALLVWHGQTFRRPGTGVALRVSGAIALLVLAMLYRGGTDGAQRLAPQWWGILGLIGWAYLIASTLHLLSRDRTMALAGAAAGCIGFYCAAQTGAFGLLAGQSGNAIHAAIVLCGVLMTRIFLAPGLPDIPQRYRHALLFAAVLLASGYVLRPYFPISKIAATPSWALYSAAICVASFGVLYWLVDLRRIQRWTTLLRPAAANPLLTYIVPYIVYALAQYCRLTLPDTLNAGVPGMLAALAYACAVVAAIPILNHMRITLRL</sequence>
<evidence type="ECO:0000256" key="1">
    <source>
        <dbReference type="SAM" id="Phobius"/>
    </source>
</evidence>
<feature type="transmembrane region" description="Helical" evidence="1">
    <location>
        <begin position="281"/>
        <end position="299"/>
    </location>
</feature>
<dbReference type="RefSeq" id="WP_182153472.1">
    <property type="nucleotide sequence ID" value="NZ_JACEZU010000005.1"/>
</dbReference>
<name>A0A7W2F9G1_9BURK</name>
<dbReference type="Pfam" id="PF16401">
    <property type="entry name" value="DUF5009"/>
    <property type="match status" value="1"/>
</dbReference>
<dbReference type="AlphaFoldDB" id="A0A7W2F9G1"/>
<feature type="domain" description="DUF5009" evidence="2">
    <location>
        <begin position="28"/>
        <end position="182"/>
    </location>
</feature>
<feature type="transmembrane region" description="Helical" evidence="1">
    <location>
        <begin position="129"/>
        <end position="150"/>
    </location>
</feature>
<dbReference type="PANTHER" id="PTHR31061">
    <property type="entry name" value="LD22376P"/>
    <property type="match status" value="1"/>
</dbReference>
<gene>
    <name evidence="3" type="ORF">H3H39_11185</name>
</gene>
<keyword evidence="1" id="KW-0812">Transmembrane</keyword>
<keyword evidence="1" id="KW-0472">Membrane</keyword>
<feature type="transmembrane region" description="Helical" evidence="1">
    <location>
        <begin position="311"/>
        <end position="329"/>
    </location>
</feature>
<proteinExistence type="predicted"/>
<feature type="transmembrane region" description="Helical" evidence="1">
    <location>
        <begin position="72"/>
        <end position="93"/>
    </location>
</feature>
<keyword evidence="1" id="KW-1133">Transmembrane helix</keyword>
<feature type="transmembrane region" description="Helical" evidence="1">
    <location>
        <begin position="349"/>
        <end position="369"/>
    </location>
</feature>
<evidence type="ECO:0000313" key="4">
    <source>
        <dbReference type="Proteomes" id="UP000573499"/>
    </source>
</evidence>
<keyword evidence="4" id="KW-1185">Reference proteome</keyword>
<comment type="caution">
    <text evidence="3">The sequence shown here is derived from an EMBL/GenBank/DDBJ whole genome shotgun (WGS) entry which is preliminary data.</text>
</comment>
<feature type="transmembrane region" description="Helical" evidence="1">
    <location>
        <begin position="250"/>
        <end position="269"/>
    </location>
</feature>
<feature type="transmembrane region" description="Helical" evidence="1">
    <location>
        <begin position="31"/>
        <end position="52"/>
    </location>
</feature>
<feature type="transmembrane region" description="Helical" evidence="1">
    <location>
        <begin position="220"/>
        <end position="244"/>
    </location>
</feature>
<evidence type="ECO:0000259" key="2">
    <source>
        <dbReference type="Pfam" id="PF16401"/>
    </source>
</evidence>